<evidence type="ECO:0000256" key="3">
    <source>
        <dbReference type="PIRSR" id="PIRSR601613-1"/>
    </source>
</evidence>
<dbReference type="AlphaFoldDB" id="D2V405"/>
<organism evidence="7">
    <name type="scientific">Naegleria gruberi</name>
    <name type="common">Amoeba</name>
    <dbReference type="NCBI Taxonomy" id="5762"/>
    <lineage>
        <taxon>Eukaryota</taxon>
        <taxon>Discoba</taxon>
        <taxon>Heterolobosea</taxon>
        <taxon>Tetramitia</taxon>
        <taxon>Eutetramitia</taxon>
        <taxon>Vahlkampfiidae</taxon>
        <taxon>Naegleria</taxon>
    </lineage>
</organism>
<dbReference type="Proteomes" id="UP000006671">
    <property type="component" value="Unassembled WGS sequence"/>
</dbReference>
<gene>
    <name evidence="6" type="ORF">NAEGRDRAFT_46518</name>
</gene>
<sequence length="437" mass="49098">MSQHKNVVIIGGGVAGLYAAKTLSDNQVSNFIILEASSRLGGRVCSDSERGIELGAEYVHGEETILWDILVNQLNVELEFNHDMTKLTPKECGLGLVVELDEILEKLINDEELKFAKDMTLKEWLIWREIPEKYHLLVDSTIAQENATCIDVYSAKGAQEDLIAEFNSEFGDGNYFLKGKNTLENLIIPYLVKSIQQEQIRLDYAVDSIDYTSNQIKINGGDIICDKIILTVPLTTLQHNLIQFTPDLSPIKKHLIQNQFNMNGGTKIILNYKKPFWREQFPNVNVVCVGDDDPLISQFWFSSTSEEQSEKFGHVITGFSMSNRANYGIVMGEEKVKDHFRKMIQNICGLTSENDGFIGGMVRNWQDVEHISGAYASVNTSEESRQNYIGNPRLALSQPIESKIYFAGELFCTHSPATIHGAMETGRDAALRVIAEM</sequence>
<proteinExistence type="inferred from homology"/>
<protein>
    <recommendedName>
        <fullName evidence="4">Amine oxidase</fullName>
        <ecNumber evidence="4">1.4.3.-</ecNumber>
    </recommendedName>
</protein>
<keyword evidence="2 4" id="KW-0560">Oxidoreductase</keyword>
<dbReference type="VEuPathDB" id="AmoebaDB:NAEGRDRAFT_46518"/>
<dbReference type="InterPro" id="IPR002937">
    <property type="entry name" value="Amino_oxidase"/>
</dbReference>
<keyword evidence="7" id="KW-1185">Reference proteome</keyword>
<accession>D2V405</accession>
<keyword evidence="4" id="KW-0274">FAD</keyword>
<dbReference type="Gene3D" id="3.50.50.60">
    <property type="entry name" value="FAD/NAD(P)-binding domain"/>
    <property type="match status" value="1"/>
</dbReference>
<dbReference type="EMBL" id="GG738851">
    <property type="protein sequence ID" value="EFC48292.1"/>
    <property type="molecule type" value="Genomic_DNA"/>
</dbReference>
<dbReference type="GeneID" id="8848371"/>
<dbReference type="SUPFAM" id="SSF51905">
    <property type="entry name" value="FAD/NAD(P)-binding domain"/>
    <property type="match status" value="1"/>
</dbReference>
<dbReference type="EC" id="1.4.3.-" evidence="4"/>
<dbReference type="InterPro" id="IPR050281">
    <property type="entry name" value="Flavin_monoamine_oxidase"/>
</dbReference>
<feature type="binding site" evidence="3">
    <location>
        <position position="319"/>
    </location>
    <ligand>
        <name>substrate</name>
    </ligand>
</feature>
<evidence type="ECO:0000313" key="7">
    <source>
        <dbReference type="Proteomes" id="UP000006671"/>
    </source>
</evidence>
<dbReference type="InterPro" id="IPR001613">
    <property type="entry name" value="Flavin_amine_oxidase"/>
</dbReference>
<comment type="similarity">
    <text evidence="4">Belongs to the flavin monoamine oxidase family.</text>
</comment>
<dbReference type="Gene3D" id="3.90.660.10">
    <property type="match status" value="1"/>
</dbReference>
<keyword evidence="4" id="KW-0285">Flavoprotein</keyword>
<dbReference type="SUPFAM" id="SSF54373">
    <property type="entry name" value="FAD-linked reductases, C-terminal domain"/>
    <property type="match status" value="1"/>
</dbReference>
<feature type="domain" description="Amine oxidase" evidence="5">
    <location>
        <begin position="14"/>
        <end position="434"/>
    </location>
</feature>
<dbReference type="InterPro" id="IPR036188">
    <property type="entry name" value="FAD/NAD-bd_sf"/>
</dbReference>
<evidence type="ECO:0000256" key="2">
    <source>
        <dbReference type="ARBA" id="ARBA00023002"/>
    </source>
</evidence>
<evidence type="ECO:0000259" key="5">
    <source>
        <dbReference type="Pfam" id="PF01593"/>
    </source>
</evidence>
<dbReference type="STRING" id="5762.D2V405"/>
<feature type="binding site" evidence="3">
    <location>
        <begin position="35"/>
        <end position="36"/>
    </location>
    <ligand>
        <name>FAD</name>
        <dbReference type="ChEBI" id="CHEBI:57692"/>
    </ligand>
</feature>
<dbReference type="PANTHER" id="PTHR10742">
    <property type="entry name" value="FLAVIN MONOAMINE OXIDASE"/>
    <property type="match status" value="1"/>
</dbReference>
<dbReference type="RefSeq" id="XP_002681036.1">
    <property type="nucleotide sequence ID" value="XM_002680990.1"/>
</dbReference>
<dbReference type="PRINTS" id="PR00757">
    <property type="entry name" value="AMINEOXDASEF"/>
</dbReference>
<comment type="cofactor">
    <cofactor evidence="1 4">
        <name>FAD</name>
        <dbReference type="ChEBI" id="CHEBI:57692"/>
    </cofactor>
</comment>
<evidence type="ECO:0000256" key="4">
    <source>
        <dbReference type="RuleBase" id="RU362067"/>
    </source>
</evidence>
<evidence type="ECO:0000313" key="6">
    <source>
        <dbReference type="EMBL" id="EFC48292.1"/>
    </source>
</evidence>
<dbReference type="InParanoid" id="D2V405"/>
<reference evidence="6 7" key="1">
    <citation type="journal article" date="2010" name="Cell">
        <title>The genome of Naegleria gruberi illuminates early eukaryotic versatility.</title>
        <authorList>
            <person name="Fritz-Laylin L.K."/>
            <person name="Prochnik S.E."/>
            <person name="Ginger M.L."/>
            <person name="Dacks J.B."/>
            <person name="Carpenter M.L."/>
            <person name="Field M.C."/>
            <person name="Kuo A."/>
            <person name="Paredez A."/>
            <person name="Chapman J."/>
            <person name="Pham J."/>
            <person name="Shu S."/>
            <person name="Neupane R."/>
            <person name="Cipriano M."/>
            <person name="Mancuso J."/>
            <person name="Tu H."/>
            <person name="Salamov A."/>
            <person name="Lindquist E."/>
            <person name="Shapiro H."/>
            <person name="Lucas S."/>
            <person name="Grigoriev I.V."/>
            <person name="Cande W.Z."/>
            <person name="Fulton C."/>
            <person name="Rokhsar D.S."/>
            <person name="Dawson S.C."/>
        </authorList>
    </citation>
    <scope>NUCLEOTIDE SEQUENCE [LARGE SCALE GENOMIC DNA]</scope>
    <source>
        <strain evidence="6 7">NEG-M</strain>
    </source>
</reference>
<dbReference type="PANTHER" id="PTHR10742:SF418">
    <property type="entry name" value="AMINE OXIDASE DOMAIN-CONTAINING PROTEIN"/>
    <property type="match status" value="1"/>
</dbReference>
<dbReference type="Pfam" id="PF01593">
    <property type="entry name" value="Amino_oxidase"/>
    <property type="match status" value="1"/>
</dbReference>
<dbReference type="KEGG" id="ngr:NAEGRDRAFT_46518"/>
<evidence type="ECO:0000256" key="1">
    <source>
        <dbReference type="ARBA" id="ARBA00001974"/>
    </source>
</evidence>
<dbReference type="GO" id="GO:0016491">
    <property type="term" value="F:oxidoreductase activity"/>
    <property type="evidence" value="ECO:0007669"/>
    <property type="project" value="UniProtKB-KW"/>
</dbReference>
<name>D2V405_NAEGR</name>
<feature type="binding site" evidence="3">
    <location>
        <position position="206"/>
    </location>
    <ligand>
        <name>FAD</name>
        <dbReference type="ChEBI" id="CHEBI:57692"/>
    </ligand>
</feature>
<dbReference type="eggNOG" id="KOG0029">
    <property type="taxonomic scope" value="Eukaryota"/>
</dbReference>
<dbReference type="OrthoDB" id="5046242at2759"/>